<protein>
    <submittedName>
        <fullName evidence="2">Uncharacterized protein</fullName>
    </submittedName>
</protein>
<sequence>MENPLTKETVTYCEEHIAPIEAGDSSDHILLFFVRVTGASILFFFVTTKNEEDFCCDRVDFEEEFDAAIGSGARIIATSLCQKEIKVDPNVDDRLVLDDNLEDTNNCRQQQLPCSDVGSPQHQPSVFAHASLAPLHSPRAPLATAHSLHAPLATAHSPHAPLATAHSPHAPLATAHSPHAPLATAHSPHAPLATAHSPHAPLATAHSPHAPLATAHSLH</sequence>
<name>A0ABQ9YB03_9EUKA</name>
<reference evidence="2 3" key="1">
    <citation type="journal article" date="2022" name="bioRxiv">
        <title>Genomics of Preaxostyla Flagellates Illuminates Evolutionary Transitions and the Path Towards Mitochondrial Loss.</title>
        <authorList>
            <person name="Novak L.V.F."/>
            <person name="Treitli S.C."/>
            <person name="Pyrih J."/>
            <person name="Halakuc P."/>
            <person name="Pipaliya S.V."/>
            <person name="Vacek V."/>
            <person name="Brzon O."/>
            <person name="Soukal P."/>
            <person name="Eme L."/>
            <person name="Dacks J.B."/>
            <person name="Karnkowska A."/>
            <person name="Elias M."/>
            <person name="Hampl V."/>
        </authorList>
    </citation>
    <scope>NUCLEOTIDE SEQUENCE [LARGE SCALE GENOMIC DNA]</scope>
    <source>
        <strain evidence="2">NAU3</strain>
        <tissue evidence="2">Gut</tissue>
    </source>
</reference>
<proteinExistence type="predicted"/>
<accession>A0ABQ9YB03</accession>
<dbReference type="EMBL" id="JARBJD010000019">
    <property type="protein sequence ID" value="KAK2960894.1"/>
    <property type="molecule type" value="Genomic_DNA"/>
</dbReference>
<organism evidence="2 3">
    <name type="scientific">Blattamonas nauphoetae</name>
    <dbReference type="NCBI Taxonomy" id="2049346"/>
    <lineage>
        <taxon>Eukaryota</taxon>
        <taxon>Metamonada</taxon>
        <taxon>Preaxostyla</taxon>
        <taxon>Oxymonadida</taxon>
        <taxon>Blattamonas</taxon>
    </lineage>
</organism>
<feature type="region of interest" description="Disordered" evidence="1">
    <location>
        <begin position="159"/>
        <end position="219"/>
    </location>
</feature>
<dbReference type="Proteomes" id="UP001281761">
    <property type="component" value="Unassembled WGS sequence"/>
</dbReference>
<keyword evidence="3" id="KW-1185">Reference proteome</keyword>
<gene>
    <name evidence="2" type="ORF">BLNAU_3981</name>
</gene>
<evidence type="ECO:0000313" key="2">
    <source>
        <dbReference type="EMBL" id="KAK2960894.1"/>
    </source>
</evidence>
<evidence type="ECO:0000256" key="1">
    <source>
        <dbReference type="SAM" id="MobiDB-lite"/>
    </source>
</evidence>
<evidence type="ECO:0000313" key="3">
    <source>
        <dbReference type="Proteomes" id="UP001281761"/>
    </source>
</evidence>
<comment type="caution">
    <text evidence="2">The sequence shown here is derived from an EMBL/GenBank/DDBJ whole genome shotgun (WGS) entry which is preliminary data.</text>
</comment>